<feature type="compositionally biased region" description="Basic and acidic residues" evidence="1">
    <location>
        <begin position="92"/>
        <end position="102"/>
    </location>
</feature>
<organism evidence="2 3">
    <name type="scientific">Desulfocurvibacter africanus PCS</name>
    <dbReference type="NCBI Taxonomy" id="1262666"/>
    <lineage>
        <taxon>Bacteria</taxon>
        <taxon>Pseudomonadati</taxon>
        <taxon>Thermodesulfobacteriota</taxon>
        <taxon>Desulfovibrionia</taxon>
        <taxon>Desulfovibrionales</taxon>
        <taxon>Desulfovibrionaceae</taxon>
        <taxon>Desulfocurvibacter</taxon>
    </lineage>
</organism>
<dbReference type="AlphaFoldDB" id="M5PZR9"/>
<protein>
    <submittedName>
        <fullName evidence="2">Uncharacterized protein</fullName>
    </submittedName>
</protein>
<feature type="region of interest" description="Disordered" evidence="1">
    <location>
        <begin position="82"/>
        <end position="102"/>
    </location>
</feature>
<dbReference type="Proteomes" id="UP000011922">
    <property type="component" value="Unassembled WGS sequence"/>
</dbReference>
<comment type="caution">
    <text evidence="2">The sequence shown here is derived from an EMBL/GenBank/DDBJ whole genome shotgun (WGS) entry which is preliminary data.</text>
</comment>
<accession>M5PZR9</accession>
<gene>
    <name evidence="2" type="ORF">PCS_03160</name>
</gene>
<proteinExistence type="predicted"/>
<dbReference type="EMBL" id="AOSV01000035">
    <property type="protein sequence ID" value="EMG36096.1"/>
    <property type="molecule type" value="Genomic_DNA"/>
</dbReference>
<evidence type="ECO:0000256" key="1">
    <source>
        <dbReference type="SAM" id="MobiDB-lite"/>
    </source>
</evidence>
<evidence type="ECO:0000313" key="3">
    <source>
        <dbReference type="Proteomes" id="UP000011922"/>
    </source>
</evidence>
<evidence type="ECO:0000313" key="2">
    <source>
        <dbReference type="EMBL" id="EMG36096.1"/>
    </source>
</evidence>
<name>M5PZR9_DESAF</name>
<reference evidence="2 3" key="1">
    <citation type="journal article" date="2013" name="Genome Announc.">
        <title>Draft Genome Sequence for Desulfovibrio africanus Strain PCS.</title>
        <authorList>
            <person name="Brown S.D."/>
            <person name="Utturkar S.M."/>
            <person name="Arkin A.P."/>
            <person name="Deutschbauer A.M."/>
            <person name="Elias D.A."/>
            <person name="Hazen T.C."/>
            <person name="Chakraborty R."/>
        </authorList>
    </citation>
    <scope>NUCLEOTIDE SEQUENCE [LARGE SCALE GENOMIC DNA]</scope>
    <source>
        <strain evidence="2 3">PCS</strain>
    </source>
</reference>
<sequence>MAGPDNQTAPSPTADALTLLSLERCCYLGPQYSESKNALFNAYCLLCSTEGETPLSRELFFRDLRRACGGLRDVRPRVGRERPKRLRGVGLRRGDAEPRQVR</sequence>